<evidence type="ECO:0000256" key="3">
    <source>
        <dbReference type="ARBA" id="ARBA00023204"/>
    </source>
</evidence>
<reference evidence="7" key="2">
    <citation type="submission" date="2013-12" db="EMBL/GenBank/DDBJ databases">
        <title>Evolution of pathogenesis and genome organization in the Tremellales.</title>
        <authorList>
            <person name="Cuomo C."/>
            <person name="Litvintseva A."/>
            <person name="Heitman J."/>
            <person name="Chen Y."/>
            <person name="Sun S."/>
            <person name="Springer D."/>
            <person name="Dromer F."/>
            <person name="Young S."/>
            <person name="Zeng Q."/>
            <person name="Chapman S."/>
            <person name="Gujja S."/>
            <person name="Saif S."/>
            <person name="Birren B."/>
        </authorList>
    </citation>
    <scope>NUCLEOTIDE SEQUENCE [LARGE SCALE GENOMIC DNA]</scope>
    <source>
        <strain evidence="7">CBS 10435</strain>
    </source>
</reference>
<dbReference type="SMART" id="SM00478">
    <property type="entry name" value="ENDO3c"/>
    <property type="match status" value="1"/>
</dbReference>
<accession>A0A1B9IZ37</accession>
<dbReference type="InterPro" id="IPR011257">
    <property type="entry name" value="DNA_glycosylase"/>
</dbReference>
<reference evidence="6 7" key="1">
    <citation type="submission" date="2013-07" db="EMBL/GenBank/DDBJ databases">
        <title>The Genome Sequence of Kwoniella mangroviensis CBS10435.</title>
        <authorList>
            <consortium name="The Broad Institute Genome Sequencing Platform"/>
            <person name="Cuomo C."/>
            <person name="Litvintseva A."/>
            <person name="Chen Y."/>
            <person name="Heitman J."/>
            <person name="Sun S."/>
            <person name="Springer D."/>
            <person name="Dromer F."/>
            <person name="Young S.K."/>
            <person name="Zeng Q."/>
            <person name="Gargeya S."/>
            <person name="Fitzgerald M."/>
            <person name="Abouelleil A."/>
            <person name="Alvarado L."/>
            <person name="Berlin A.M."/>
            <person name="Chapman S.B."/>
            <person name="Dewar J."/>
            <person name="Goldberg J."/>
            <person name="Griggs A."/>
            <person name="Gujja S."/>
            <person name="Hansen M."/>
            <person name="Howarth C."/>
            <person name="Imamovic A."/>
            <person name="Larimer J."/>
            <person name="McCowan C."/>
            <person name="Murphy C."/>
            <person name="Pearson M."/>
            <person name="Priest M."/>
            <person name="Roberts A."/>
            <person name="Saif S."/>
            <person name="Shea T."/>
            <person name="Sykes S."/>
            <person name="Wortman J."/>
            <person name="Nusbaum C."/>
            <person name="Birren B."/>
        </authorList>
    </citation>
    <scope>NUCLEOTIDE SEQUENCE [LARGE SCALE GENOMIC DNA]</scope>
    <source>
        <strain evidence="6 7">CBS 10435</strain>
    </source>
</reference>
<evidence type="ECO:0000256" key="1">
    <source>
        <dbReference type="ARBA" id="ARBA00010817"/>
    </source>
</evidence>
<dbReference type="GO" id="GO:0008725">
    <property type="term" value="F:DNA-3-methyladenine glycosylase activity"/>
    <property type="evidence" value="ECO:0007669"/>
    <property type="project" value="TreeGrafter"/>
</dbReference>
<dbReference type="Proteomes" id="UP000092583">
    <property type="component" value="Unassembled WGS sequence"/>
</dbReference>
<keyword evidence="7" id="KW-1185">Reference proteome</keyword>
<dbReference type="GO" id="GO:0006285">
    <property type="term" value="P:base-excision repair, AP site formation"/>
    <property type="evidence" value="ECO:0007669"/>
    <property type="project" value="UniProtKB-ARBA"/>
</dbReference>
<comment type="similarity">
    <text evidence="1">Belongs to the alkylbase DNA glycosidase AlkA family.</text>
</comment>
<dbReference type="EMBL" id="KI669459">
    <property type="protein sequence ID" value="OCF60783.1"/>
    <property type="molecule type" value="Genomic_DNA"/>
</dbReference>
<name>A0A1B9IZ37_9TREE</name>
<dbReference type="FunFam" id="1.10.1670.40:FF:000007">
    <property type="entry name" value="DNA-3-methyladenine glycosylase II"/>
    <property type="match status" value="1"/>
</dbReference>
<dbReference type="Pfam" id="PF00730">
    <property type="entry name" value="HhH-GPD"/>
    <property type="match status" value="1"/>
</dbReference>
<dbReference type="InterPro" id="IPR003265">
    <property type="entry name" value="HhH-GPD_domain"/>
</dbReference>
<proteinExistence type="inferred from homology"/>
<dbReference type="Gene3D" id="1.10.1670.40">
    <property type="match status" value="2"/>
</dbReference>
<dbReference type="AlphaFoldDB" id="A0A1B9IZ37"/>
<sequence>MPPRTRSTRVASSALTGISRTATNAKVKTDTQTPPVKRQKLSAPDPSPEGRLPGPSEPTQLIPPTLSFSLTDAISHLSKVDPRFGLFFSHLPCRPFVHLEAIDPFRTLVTSIIGQQVSWLAARAINNRFRALYGFDPECKDGFPSPHLVEKEDVAKLKSVGLSARKAEYVISLAQHFTSGQLSHELLHHGSDEEISKALIAVRGIGQWTVDMFLMFSLRRPDVLAVGDLGVQKGLLRWALAAHGALPRKTSTTPKKGKSKAKVVERADGELDTVVRAATPDRAIKDTFPPTPSTPNTSHQAVLHTPDETTSAAQIPPTPNSPVPGEVAQIPAGTLPPPAPEEMLKPLNDNPDWDPHTAVPLPEGLSVDILKARLGGKKVKGGMYLTPKEMEDLTQGWRPYRSLGVFYMWPAAEEQ</sequence>
<dbReference type="GO" id="GO:0006307">
    <property type="term" value="P:DNA alkylation repair"/>
    <property type="evidence" value="ECO:0007669"/>
    <property type="project" value="TreeGrafter"/>
</dbReference>
<dbReference type="OrthoDB" id="415889at2759"/>
<dbReference type="PANTHER" id="PTHR43003:SF5">
    <property type="entry name" value="DNA-3-METHYLADENINE GLYCOSYLASE"/>
    <property type="match status" value="1"/>
</dbReference>
<feature type="domain" description="HhH-GPD" evidence="5">
    <location>
        <begin position="113"/>
        <end position="276"/>
    </location>
</feature>
<dbReference type="PANTHER" id="PTHR43003">
    <property type="entry name" value="DNA-3-METHYLADENINE GLYCOSYLASE"/>
    <property type="match status" value="1"/>
</dbReference>
<dbReference type="GO" id="GO:0005634">
    <property type="term" value="C:nucleus"/>
    <property type="evidence" value="ECO:0007669"/>
    <property type="project" value="TreeGrafter"/>
</dbReference>
<dbReference type="STRING" id="1331196.A0A1B9IZ37"/>
<dbReference type="InterPro" id="IPR051912">
    <property type="entry name" value="Alkylbase_DNA_Glycosylase/TA"/>
</dbReference>
<evidence type="ECO:0000313" key="7">
    <source>
        <dbReference type="Proteomes" id="UP000092583"/>
    </source>
</evidence>
<feature type="compositionally biased region" description="Polar residues" evidence="4">
    <location>
        <begin position="8"/>
        <end position="34"/>
    </location>
</feature>
<protein>
    <recommendedName>
        <fullName evidence="5">HhH-GPD domain-containing protein</fullName>
    </recommendedName>
</protein>
<dbReference type="GO" id="GO:0043916">
    <property type="term" value="F:DNA-7-methylguanine glycosylase activity"/>
    <property type="evidence" value="ECO:0007669"/>
    <property type="project" value="TreeGrafter"/>
</dbReference>
<evidence type="ECO:0000256" key="4">
    <source>
        <dbReference type="SAM" id="MobiDB-lite"/>
    </source>
</evidence>
<dbReference type="FunFam" id="1.10.340.30:FF:000004">
    <property type="entry name" value="DNA-3-methyladenine glycosylase II"/>
    <property type="match status" value="1"/>
</dbReference>
<evidence type="ECO:0000259" key="5">
    <source>
        <dbReference type="SMART" id="SM00478"/>
    </source>
</evidence>
<dbReference type="GO" id="GO:0032993">
    <property type="term" value="C:protein-DNA complex"/>
    <property type="evidence" value="ECO:0007669"/>
    <property type="project" value="TreeGrafter"/>
</dbReference>
<dbReference type="Gene3D" id="1.10.340.30">
    <property type="entry name" value="Hypothetical protein, domain 2"/>
    <property type="match status" value="1"/>
</dbReference>
<keyword evidence="3" id="KW-0234">DNA repair</keyword>
<keyword evidence="2" id="KW-0227">DNA damage</keyword>
<evidence type="ECO:0000256" key="2">
    <source>
        <dbReference type="ARBA" id="ARBA00022763"/>
    </source>
</evidence>
<dbReference type="SUPFAM" id="SSF48150">
    <property type="entry name" value="DNA-glycosylase"/>
    <property type="match status" value="1"/>
</dbReference>
<gene>
    <name evidence="6" type="ORF">L486_00423</name>
</gene>
<evidence type="ECO:0000313" key="6">
    <source>
        <dbReference type="EMBL" id="OCF60783.1"/>
    </source>
</evidence>
<organism evidence="6 7">
    <name type="scientific">Kwoniella mangroviensis CBS 10435</name>
    <dbReference type="NCBI Taxonomy" id="1331196"/>
    <lineage>
        <taxon>Eukaryota</taxon>
        <taxon>Fungi</taxon>
        <taxon>Dikarya</taxon>
        <taxon>Basidiomycota</taxon>
        <taxon>Agaricomycotina</taxon>
        <taxon>Tremellomycetes</taxon>
        <taxon>Tremellales</taxon>
        <taxon>Cryptococcaceae</taxon>
        <taxon>Kwoniella</taxon>
    </lineage>
</organism>
<dbReference type="CDD" id="cd00056">
    <property type="entry name" value="ENDO3c"/>
    <property type="match status" value="1"/>
</dbReference>
<feature type="region of interest" description="Disordered" evidence="4">
    <location>
        <begin position="1"/>
        <end position="60"/>
    </location>
</feature>
<dbReference type="GO" id="GO:0032131">
    <property type="term" value="F:alkylated DNA binding"/>
    <property type="evidence" value="ECO:0007669"/>
    <property type="project" value="TreeGrafter"/>
</dbReference>